<protein>
    <recommendedName>
        <fullName evidence="3">Phage virion morphogenesis protein</fullName>
    </recommendedName>
</protein>
<reference evidence="1" key="1">
    <citation type="submission" date="2019-06" db="EMBL/GenBank/DDBJ databases">
        <title>Complete genome sequence of Methylogaea oryzae strain JCM16910.</title>
        <authorList>
            <person name="Asakawa S."/>
        </authorList>
    </citation>
    <scope>NUCLEOTIDE SEQUENCE</scope>
    <source>
        <strain evidence="1">E10</strain>
    </source>
</reference>
<sequence length="154" mass="17036">MIGVTFDIDDRQVLAALDRLVKRGHDPKPALDDIGNLLESRVHQRFDTKTDPGGVPWEHWKPATVKRHTDKEGGSIGTLLIMSGAMEQSLSHEVRSRSVAVGFGVEYAAYHEVGTKHMERRGLLTADPEAGTLGDGDQRGVMEILRRFYSSAIE</sequence>
<dbReference type="Proteomes" id="UP000824988">
    <property type="component" value="Chromosome"/>
</dbReference>
<dbReference type="InterPro" id="IPR006522">
    <property type="entry name" value="Phage_virion_morphogenesis"/>
</dbReference>
<evidence type="ECO:0000313" key="1">
    <source>
        <dbReference type="EMBL" id="BBL69747.1"/>
    </source>
</evidence>
<name>A0A8D4VNE8_9GAMM</name>
<dbReference type="Pfam" id="PF05069">
    <property type="entry name" value="Phage_tail_S"/>
    <property type="match status" value="1"/>
</dbReference>
<proteinExistence type="predicted"/>
<evidence type="ECO:0008006" key="3">
    <source>
        <dbReference type="Google" id="ProtNLM"/>
    </source>
</evidence>
<dbReference type="KEGG" id="moz:MoryE10_03530"/>
<organism evidence="1 2">
    <name type="scientific">Methylogaea oryzae</name>
    <dbReference type="NCBI Taxonomy" id="1295382"/>
    <lineage>
        <taxon>Bacteria</taxon>
        <taxon>Pseudomonadati</taxon>
        <taxon>Pseudomonadota</taxon>
        <taxon>Gammaproteobacteria</taxon>
        <taxon>Methylococcales</taxon>
        <taxon>Methylococcaceae</taxon>
        <taxon>Methylogaea</taxon>
    </lineage>
</organism>
<gene>
    <name evidence="1" type="ORF">MoryE10_03530</name>
</gene>
<dbReference type="RefSeq" id="WP_054773653.1">
    <property type="nucleotide sequence ID" value="NZ_AP019782.1"/>
</dbReference>
<accession>A0A8D4VNE8</accession>
<evidence type="ECO:0000313" key="2">
    <source>
        <dbReference type="Proteomes" id="UP000824988"/>
    </source>
</evidence>
<keyword evidence="2" id="KW-1185">Reference proteome</keyword>
<dbReference type="EMBL" id="AP019782">
    <property type="protein sequence ID" value="BBL69747.1"/>
    <property type="molecule type" value="Genomic_DNA"/>
</dbReference>
<dbReference type="AlphaFoldDB" id="A0A8D4VNE8"/>